<comment type="function">
    <text evidence="6">One of the primary rRNA binding proteins, it binds specifically to the 5'-end of 16S ribosomal RNA.</text>
</comment>
<evidence type="ECO:0000313" key="9">
    <source>
        <dbReference type="EMBL" id="PAK21665.1"/>
    </source>
</evidence>
<dbReference type="AlphaFoldDB" id="A0A1W1X396"/>
<name>A0A1W1X396_9BACT</name>
<sequence>MQRSSRKSLEGKVTRAFAPEVNRKTITVTVDTYKKHPLYSKRFKSSKKFQVHDELNIAREGDFVQIMETRPLSATKRYRLVKILDSAKVGE</sequence>
<dbReference type="GO" id="GO:0003735">
    <property type="term" value="F:structural constituent of ribosome"/>
    <property type="evidence" value="ECO:0007669"/>
    <property type="project" value="UniProtKB-UniRule"/>
</dbReference>
<dbReference type="RefSeq" id="WP_084232398.1">
    <property type="nucleotide sequence ID" value="NZ_CP166874.1"/>
</dbReference>
<evidence type="ECO:0000256" key="6">
    <source>
        <dbReference type="HAMAP-Rule" id="MF_01345"/>
    </source>
</evidence>
<dbReference type="Proteomes" id="UP000216943">
    <property type="component" value="Unassembled WGS sequence"/>
</dbReference>
<dbReference type="InterPro" id="IPR012340">
    <property type="entry name" value="NA-bd_OB-fold"/>
</dbReference>
<evidence type="ECO:0000313" key="10">
    <source>
        <dbReference type="Proteomes" id="UP000216943"/>
    </source>
</evidence>
<reference evidence="10 11" key="1">
    <citation type="submission" date="2017-08" db="EMBL/GenBank/DDBJ databases">
        <authorList>
            <person name="Alvarez-Ponce D."/>
            <person name="Weitzman C.L."/>
            <person name="Tillett R.L."/>
            <person name="Sandmeier F.C."/>
            <person name="Tracy C.R."/>
        </authorList>
    </citation>
    <scope>NUCLEOTIDE SEQUENCE [LARGE SCALE GENOMIC DNA]</scope>
    <source>
        <strain evidence="10">723</strain>
        <strain evidence="8 11">PS6</strain>
    </source>
</reference>
<evidence type="ECO:0000256" key="5">
    <source>
        <dbReference type="ARBA" id="ARBA00023274"/>
    </source>
</evidence>
<dbReference type="PRINTS" id="PR00973">
    <property type="entry name" value="RIBOSOMALS17"/>
</dbReference>
<dbReference type="Gene3D" id="2.40.50.140">
    <property type="entry name" value="Nucleic acid-binding proteins"/>
    <property type="match status" value="1"/>
</dbReference>
<dbReference type="InterPro" id="IPR019979">
    <property type="entry name" value="Ribosomal_uS17_CS"/>
</dbReference>
<protein>
    <recommendedName>
        <fullName evidence="6">Small ribosomal subunit protein uS17</fullName>
    </recommendedName>
</protein>
<dbReference type="Pfam" id="PF00366">
    <property type="entry name" value="Ribosomal_S17"/>
    <property type="match status" value="1"/>
</dbReference>
<keyword evidence="4 6" id="KW-0689">Ribosomal protein</keyword>
<proteinExistence type="inferred from homology"/>
<dbReference type="OrthoDB" id="9811714at2"/>
<dbReference type="GO" id="GO:0006412">
    <property type="term" value="P:translation"/>
    <property type="evidence" value="ECO:0007669"/>
    <property type="project" value="UniProtKB-UniRule"/>
</dbReference>
<dbReference type="CDD" id="cd00364">
    <property type="entry name" value="Ribosomal_uS17"/>
    <property type="match status" value="1"/>
</dbReference>
<keyword evidence="11" id="KW-1185">Reference proteome</keyword>
<evidence type="ECO:0000256" key="3">
    <source>
        <dbReference type="ARBA" id="ARBA00022884"/>
    </source>
</evidence>
<accession>A0A1W1X396</accession>
<dbReference type="NCBIfam" id="TIGR03635">
    <property type="entry name" value="uS17_bact"/>
    <property type="match status" value="1"/>
</dbReference>
<dbReference type="PANTHER" id="PTHR10744">
    <property type="entry name" value="40S RIBOSOMAL PROTEIN S11 FAMILY MEMBER"/>
    <property type="match status" value="1"/>
</dbReference>
<dbReference type="PROSITE" id="PS00056">
    <property type="entry name" value="RIBOSOMAL_S17"/>
    <property type="match status" value="1"/>
</dbReference>
<dbReference type="EMBL" id="NQMN01000001">
    <property type="protein sequence ID" value="PAF55398.1"/>
    <property type="molecule type" value="Genomic_DNA"/>
</dbReference>
<dbReference type="NCBIfam" id="NF004123">
    <property type="entry name" value="PRK05610.1"/>
    <property type="match status" value="1"/>
</dbReference>
<evidence type="ECO:0000256" key="4">
    <source>
        <dbReference type="ARBA" id="ARBA00022980"/>
    </source>
</evidence>
<dbReference type="HAMAP" id="MF_01345_B">
    <property type="entry name" value="Ribosomal_uS17_B"/>
    <property type="match status" value="1"/>
</dbReference>
<dbReference type="InterPro" id="IPR019984">
    <property type="entry name" value="Ribosomal_uS17_bact/chlr"/>
</dbReference>
<keyword evidence="5 6" id="KW-0687">Ribonucleoprotein</keyword>
<organism evidence="9 10">
    <name type="scientific">Mycoplasmopsis agassizii</name>
    <dbReference type="NCBI Taxonomy" id="33922"/>
    <lineage>
        <taxon>Bacteria</taxon>
        <taxon>Bacillati</taxon>
        <taxon>Mycoplasmatota</taxon>
        <taxon>Mycoplasmoidales</taxon>
        <taxon>Metamycoplasmataceae</taxon>
        <taxon>Mycoplasmopsis</taxon>
    </lineage>
</organism>
<gene>
    <name evidence="6 9" type="primary">rpsQ</name>
    <name evidence="8" type="ORF">CJF60_01765</name>
    <name evidence="9" type="ORF">CJJ23_00830</name>
</gene>
<evidence type="ECO:0000256" key="7">
    <source>
        <dbReference type="RuleBase" id="RU003872"/>
    </source>
</evidence>
<evidence type="ECO:0000313" key="11">
    <source>
        <dbReference type="Proteomes" id="UP000217033"/>
    </source>
</evidence>
<dbReference type="GO" id="GO:0022627">
    <property type="term" value="C:cytosolic small ribosomal subunit"/>
    <property type="evidence" value="ECO:0007669"/>
    <property type="project" value="UniProtKB-UniRule"/>
</dbReference>
<comment type="similarity">
    <text evidence="1 6 7">Belongs to the universal ribosomal protein uS17 family.</text>
</comment>
<dbReference type="STRING" id="33922.SAMN02745179_00635"/>
<dbReference type="GO" id="GO:0019843">
    <property type="term" value="F:rRNA binding"/>
    <property type="evidence" value="ECO:0007669"/>
    <property type="project" value="UniProtKB-UniRule"/>
</dbReference>
<dbReference type="Proteomes" id="UP000217033">
    <property type="component" value="Unassembled WGS sequence"/>
</dbReference>
<dbReference type="InterPro" id="IPR000266">
    <property type="entry name" value="Ribosomal_uS17"/>
</dbReference>
<reference evidence="9" key="2">
    <citation type="submission" date="2017-08" db="EMBL/GenBank/DDBJ databases">
        <authorList>
            <person name="de Groot N.N."/>
        </authorList>
    </citation>
    <scope>NUCLEOTIDE SEQUENCE [LARGE SCALE GENOMIC DNA]</scope>
    <source>
        <strain evidence="9">723</strain>
    </source>
</reference>
<dbReference type="EMBL" id="NQNY01000002">
    <property type="protein sequence ID" value="PAK21665.1"/>
    <property type="molecule type" value="Genomic_DNA"/>
</dbReference>
<evidence type="ECO:0000256" key="2">
    <source>
        <dbReference type="ARBA" id="ARBA00022730"/>
    </source>
</evidence>
<comment type="subunit">
    <text evidence="6">Part of the 30S ribosomal subunit.</text>
</comment>
<dbReference type="SUPFAM" id="SSF50249">
    <property type="entry name" value="Nucleic acid-binding proteins"/>
    <property type="match status" value="1"/>
</dbReference>
<keyword evidence="3 6" id="KW-0694">RNA-binding</keyword>
<evidence type="ECO:0000256" key="1">
    <source>
        <dbReference type="ARBA" id="ARBA00010254"/>
    </source>
</evidence>
<evidence type="ECO:0000313" key="8">
    <source>
        <dbReference type="EMBL" id="PAF55398.1"/>
    </source>
</evidence>
<comment type="caution">
    <text evidence="9">The sequence shown here is derived from an EMBL/GenBank/DDBJ whole genome shotgun (WGS) entry which is preliminary data.</text>
</comment>
<keyword evidence="2 6" id="KW-0699">rRNA-binding</keyword>
<dbReference type="PANTHER" id="PTHR10744:SF1">
    <property type="entry name" value="SMALL RIBOSOMAL SUBUNIT PROTEIN US17M"/>
    <property type="match status" value="1"/>
</dbReference>